<dbReference type="AlphaFoldDB" id="A0A7C6EFM8"/>
<dbReference type="Pfam" id="PF03755">
    <property type="entry name" value="YicC-like_N"/>
    <property type="match status" value="1"/>
</dbReference>
<dbReference type="InterPro" id="IPR013527">
    <property type="entry name" value="YicC-like_N"/>
</dbReference>
<dbReference type="PANTHER" id="PTHR30636">
    <property type="entry name" value="UPF0701 PROTEIN YICC"/>
    <property type="match status" value="1"/>
</dbReference>
<keyword evidence="2" id="KW-0540">Nuclease</keyword>
<comment type="similarity">
    <text evidence="5">Belongs to the YicC/YloC family.</text>
</comment>
<feature type="domain" description="Endoribonuclease YicC-like C-terminal" evidence="8">
    <location>
        <begin position="174"/>
        <end position="293"/>
    </location>
</feature>
<feature type="coiled-coil region" evidence="6">
    <location>
        <begin position="157"/>
        <end position="199"/>
    </location>
</feature>
<name>A0A7C6EFM8_UNCW3</name>
<evidence type="ECO:0000256" key="6">
    <source>
        <dbReference type="SAM" id="Coils"/>
    </source>
</evidence>
<comment type="cofactor">
    <cofactor evidence="1">
        <name>a divalent metal cation</name>
        <dbReference type="ChEBI" id="CHEBI:60240"/>
    </cofactor>
</comment>
<gene>
    <name evidence="9" type="ORF">ENW73_03515</name>
</gene>
<evidence type="ECO:0000259" key="8">
    <source>
        <dbReference type="Pfam" id="PF08340"/>
    </source>
</evidence>
<evidence type="ECO:0000256" key="4">
    <source>
        <dbReference type="ARBA" id="ARBA00022801"/>
    </source>
</evidence>
<reference evidence="9" key="1">
    <citation type="journal article" date="2020" name="mSystems">
        <title>Genome- and Community-Level Interaction Insights into Carbon Utilization and Element Cycling Functions of Hydrothermarchaeota in Hydrothermal Sediment.</title>
        <authorList>
            <person name="Zhou Z."/>
            <person name="Liu Y."/>
            <person name="Xu W."/>
            <person name="Pan J."/>
            <person name="Luo Z.H."/>
            <person name="Li M."/>
        </authorList>
    </citation>
    <scope>NUCLEOTIDE SEQUENCE [LARGE SCALE GENOMIC DNA]</scope>
    <source>
        <strain evidence="9">SpSt-876</strain>
    </source>
</reference>
<dbReference type="Pfam" id="PF08340">
    <property type="entry name" value="YicC-like_C"/>
    <property type="match status" value="1"/>
</dbReference>
<dbReference type="GO" id="GO:0004521">
    <property type="term" value="F:RNA endonuclease activity"/>
    <property type="evidence" value="ECO:0007669"/>
    <property type="project" value="InterPro"/>
</dbReference>
<evidence type="ECO:0000256" key="1">
    <source>
        <dbReference type="ARBA" id="ARBA00001968"/>
    </source>
</evidence>
<comment type="caution">
    <text evidence="9">The sequence shown here is derived from an EMBL/GenBank/DDBJ whole genome shotgun (WGS) entry which is preliminary data.</text>
</comment>
<keyword evidence="6" id="KW-0175">Coiled coil</keyword>
<evidence type="ECO:0000256" key="5">
    <source>
        <dbReference type="ARBA" id="ARBA00035648"/>
    </source>
</evidence>
<evidence type="ECO:0000256" key="2">
    <source>
        <dbReference type="ARBA" id="ARBA00022722"/>
    </source>
</evidence>
<dbReference type="GO" id="GO:0016787">
    <property type="term" value="F:hydrolase activity"/>
    <property type="evidence" value="ECO:0007669"/>
    <property type="project" value="UniProtKB-KW"/>
</dbReference>
<dbReference type="NCBIfam" id="TIGR00255">
    <property type="entry name" value="YicC/YloC family endoribonuclease"/>
    <property type="match status" value="1"/>
</dbReference>
<evidence type="ECO:0000256" key="3">
    <source>
        <dbReference type="ARBA" id="ARBA00022759"/>
    </source>
</evidence>
<feature type="domain" description="Endoribonuclease YicC-like N-terminal" evidence="7">
    <location>
        <begin position="2"/>
        <end position="157"/>
    </location>
</feature>
<evidence type="ECO:0000313" key="9">
    <source>
        <dbReference type="EMBL" id="HHS51923.1"/>
    </source>
</evidence>
<proteinExistence type="inferred from homology"/>
<dbReference type="PANTHER" id="PTHR30636:SF3">
    <property type="entry name" value="UPF0701 PROTEIN YICC"/>
    <property type="match status" value="1"/>
</dbReference>
<protein>
    <submittedName>
        <fullName evidence="9">YicC family protein</fullName>
    </submittedName>
</protein>
<keyword evidence="4" id="KW-0378">Hydrolase</keyword>
<dbReference type="InterPro" id="IPR005229">
    <property type="entry name" value="YicC/YloC-like"/>
</dbReference>
<dbReference type="EMBL" id="DTLI01000091">
    <property type="protein sequence ID" value="HHS51923.1"/>
    <property type="molecule type" value="Genomic_DNA"/>
</dbReference>
<dbReference type="InterPro" id="IPR013551">
    <property type="entry name" value="YicC-like_C"/>
</dbReference>
<sequence>MIKSMTGVGRAESILHPWKTKVCVEIRSLNHKYLEQALRLPTSLVSYEDEIRDLIKAKIPRGYIQVAISMEESTPMPTLTLDDALLKNYLNLIKKLKEKANLSGELDLNMVLTFPGIIKTDKIEKATEQIWQQVKKVLNQALNRLIVMKKKEGATLAKDMRQRIVNIMKAVAAIEKRVPKRLQERRNNLMEQLKELKVNSDPKRVWEEVAYIAERLDISEECVRLRSHCTMFRNCLNEAVTDGLGKKLDFILQEMLREADTLSAKARDLFISQRVIAVKGEIEKLKEQVRNVE</sequence>
<evidence type="ECO:0000259" key="7">
    <source>
        <dbReference type="Pfam" id="PF03755"/>
    </source>
</evidence>
<keyword evidence="3" id="KW-0255">Endonuclease</keyword>
<accession>A0A7C6EFM8</accession>
<organism evidence="9">
    <name type="scientific">candidate division WOR-3 bacterium</name>
    <dbReference type="NCBI Taxonomy" id="2052148"/>
    <lineage>
        <taxon>Bacteria</taxon>
        <taxon>Bacteria division WOR-3</taxon>
    </lineage>
</organism>